<dbReference type="AlphaFoldDB" id="A0AAN9I2E6"/>
<protein>
    <submittedName>
        <fullName evidence="3">Uncharacterized protein</fullName>
    </submittedName>
</protein>
<evidence type="ECO:0000313" key="4">
    <source>
        <dbReference type="Proteomes" id="UP001372338"/>
    </source>
</evidence>
<feature type="region of interest" description="Disordered" evidence="2">
    <location>
        <begin position="54"/>
        <end position="79"/>
    </location>
</feature>
<evidence type="ECO:0000256" key="2">
    <source>
        <dbReference type="SAM" id="MobiDB-lite"/>
    </source>
</evidence>
<organism evidence="3 4">
    <name type="scientific">Crotalaria pallida</name>
    <name type="common">Smooth rattlebox</name>
    <name type="synonym">Crotalaria striata</name>
    <dbReference type="NCBI Taxonomy" id="3830"/>
    <lineage>
        <taxon>Eukaryota</taxon>
        <taxon>Viridiplantae</taxon>
        <taxon>Streptophyta</taxon>
        <taxon>Embryophyta</taxon>
        <taxon>Tracheophyta</taxon>
        <taxon>Spermatophyta</taxon>
        <taxon>Magnoliopsida</taxon>
        <taxon>eudicotyledons</taxon>
        <taxon>Gunneridae</taxon>
        <taxon>Pentapetalae</taxon>
        <taxon>rosids</taxon>
        <taxon>fabids</taxon>
        <taxon>Fabales</taxon>
        <taxon>Fabaceae</taxon>
        <taxon>Papilionoideae</taxon>
        <taxon>50 kb inversion clade</taxon>
        <taxon>genistoids sensu lato</taxon>
        <taxon>core genistoids</taxon>
        <taxon>Crotalarieae</taxon>
        <taxon>Crotalaria</taxon>
    </lineage>
</organism>
<evidence type="ECO:0000256" key="1">
    <source>
        <dbReference type="SAM" id="Coils"/>
    </source>
</evidence>
<name>A0AAN9I2E6_CROPI</name>
<dbReference type="InterPro" id="IPR043424">
    <property type="entry name" value="BLT-like"/>
</dbReference>
<dbReference type="Proteomes" id="UP001372338">
    <property type="component" value="Unassembled WGS sequence"/>
</dbReference>
<accession>A0AAN9I2E6</accession>
<dbReference type="PANTHER" id="PTHR31071">
    <property type="entry name" value="GB|AAF24581.1"/>
    <property type="match status" value="1"/>
</dbReference>
<feature type="compositionally biased region" description="Low complexity" evidence="2">
    <location>
        <begin position="69"/>
        <end position="79"/>
    </location>
</feature>
<keyword evidence="1" id="KW-0175">Coiled coil</keyword>
<proteinExistence type="predicted"/>
<keyword evidence="4" id="KW-1185">Reference proteome</keyword>
<feature type="coiled-coil region" evidence="1">
    <location>
        <begin position="320"/>
        <end position="407"/>
    </location>
</feature>
<dbReference type="EMBL" id="JAYWIO010000005">
    <property type="protein sequence ID" value="KAK7261190.1"/>
    <property type="molecule type" value="Genomic_DNA"/>
</dbReference>
<reference evidence="3 4" key="1">
    <citation type="submission" date="2024-01" db="EMBL/GenBank/DDBJ databases">
        <title>The genomes of 5 underutilized Papilionoideae crops provide insights into root nodulation and disease resistanc.</title>
        <authorList>
            <person name="Yuan L."/>
        </authorList>
    </citation>
    <scope>NUCLEOTIDE SEQUENCE [LARGE SCALE GENOMIC DNA]</scope>
    <source>
        <strain evidence="3">ZHUSHIDOU_FW_LH</strain>
        <tissue evidence="3">Leaf</tissue>
    </source>
</reference>
<gene>
    <name evidence="3" type="ORF">RIF29_27495</name>
</gene>
<dbReference type="PANTHER" id="PTHR31071:SF16">
    <property type="entry name" value="MYB-LIKE PROTEIN Z ISOFORM X1"/>
    <property type="match status" value="1"/>
</dbReference>
<sequence length="641" mass="73204">MSSYDPIISNINNLKEKKHNKIRKRGCSSSSSSTSLVRRYRFKRAILVVGKKGGGGGGLSSTPAPLWKTTRTTRSPPSSMAMYQYKNGTLPDSVSGVPSKDKELSVSARKLAATLWQINDFPSSKVKKELEVEEPIRSRKKDVRLSRSGLHMSSDPLLYSPFSERIKGFDVDSCNGRVSALSFQQLQLADYNLGVMDAHCSANLMEQDHNQGRHKKNCGKCNDGGVKNRMKEARNGLSTSKKLLKVLNQMCLQEQKSSTIPLILAMSNELDRVRAHIEHLILEQTSNHNDAESLAKHFAEEKIAWKRRQREKIQDAVKCKDEELEMEKKLRRQTERLNKKIAKELDDVKASYVKATEELEREKRAKEILEQICDELAKGIGEDKTQVEELKKESAKVREEIEMEREMLQFADALREERVQMKLSEAKYQFEEKNAVLERVKSELESFLRTKEKSGDVVDQDFKKLKDLESCLNNTCWRFQDIEKDKDLELDLGEVVENEDDSGESDLQSIELNILDNDNKSFKWSYACENVAQDDPKRVSIDRDIGRSKIQWGNICFNKKKDIDKNFKEGSDQFNLERSIEFQLGSQIQDVKSETESYRPMMSLLDCISCANPTQKNGEPEENALALEGHKLKKEVAGRKS</sequence>
<evidence type="ECO:0000313" key="3">
    <source>
        <dbReference type="EMBL" id="KAK7261190.1"/>
    </source>
</evidence>
<comment type="caution">
    <text evidence="3">The sequence shown here is derived from an EMBL/GenBank/DDBJ whole genome shotgun (WGS) entry which is preliminary data.</text>
</comment>